<dbReference type="SUPFAM" id="SSF51735">
    <property type="entry name" value="NAD(P)-binding Rossmann-fold domains"/>
    <property type="match status" value="1"/>
</dbReference>
<proteinExistence type="inferred from homology"/>
<dbReference type="EMBL" id="CAEZTD010000018">
    <property type="protein sequence ID" value="CAB4555911.1"/>
    <property type="molecule type" value="Genomic_DNA"/>
</dbReference>
<dbReference type="PANTHER" id="PTHR44196">
    <property type="entry name" value="DEHYDROGENASE/REDUCTASE SDR FAMILY MEMBER 7B"/>
    <property type="match status" value="1"/>
</dbReference>
<reference evidence="3" key="1">
    <citation type="submission" date="2020-05" db="EMBL/GenBank/DDBJ databases">
        <authorList>
            <person name="Chiriac C."/>
            <person name="Salcher M."/>
            <person name="Ghai R."/>
            <person name="Kavagutti S V."/>
        </authorList>
    </citation>
    <scope>NUCLEOTIDE SEQUENCE</scope>
</reference>
<dbReference type="AlphaFoldDB" id="A0A6J6CWG6"/>
<protein>
    <submittedName>
        <fullName evidence="3">Unannotated protein</fullName>
    </submittedName>
</protein>
<comment type="similarity">
    <text evidence="1">Belongs to the short-chain dehydrogenases/reductases (SDR) family.</text>
</comment>
<evidence type="ECO:0000256" key="1">
    <source>
        <dbReference type="ARBA" id="ARBA00006484"/>
    </source>
</evidence>
<dbReference type="Gene3D" id="3.40.50.720">
    <property type="entry name" value="NAD(P)-binding Rossmann-like Domain"/>
    <property type="match status" value="1"/>
</dbReference>
<organism evidence="3">
    <name type="scientific">freshwater metagenome</name>
    <dbReference type="NCBI Taxonomy" id="449393"/>
    <lineage>
        <taxon>unclassified sequences</taxon>
        <taxon>metagenomes</taxon>
        <taxon>ecological metagenomes</taxon>
    </lineage>
</organism>
<name>A0A6J6CWG6_9ZZZZ</name>
<dbReference type="Pfam" id="PF00106">
    <property type="entry name" value="adh_short"/>
    <property type="match status" value="1"/>
</dbReference>
<gene>
    <name evidence="3" type="ORF">UFOPK1591_00370</name>
</gene>
<evidence type="ECO:0000256" key="2">
    <source>
        <dbReference type="ARBA" id="ARBA00023002"/>
    </source>
</evidence>
<dbReference type="PRINTS" id="PR00081">
    <property type="entry name" value="GDHRDH"/>
</dbReference>
<evidence type="ECO:0000313" key="3">
    <source>
        <dbReference type="EMBL" id="CAB4555911.1"/>
    </source>
</evidence>
<dbReference type="PANTHER" id="PTHR44196:SF2">
    <property type="entry name" value="SHORT-CHAIN DEHYDROGENASE-RELATED"/>
    <property type="match status" value="1"/>
</dbReference>
<keyword evidence="2" id="KW-0560">Oxidoreductase</keyword>
<dbReference type="GO" id="GO:0016491">
    <property type="term" value="F:oxidoreductase activity"/>
    <property type="evidence" value="ECO:0007669"/>
    <property type="project" value="UniProtKB-KW"/>
</dbReference>
<sequence length="265" mass="28932">MLREYAGKLVLITGASSGLGAEFARAFAARGARLLLVARREERLEQLAAELREAHDTESIIIAKDLQVWRAGADLASELQRRGIRVDVVVNNAGFGMHQAVVNEDPNKVADEIALNIGTLVDLSRAFLPGMIQRNDGVILNVASTAAFQSLPYLAVYAATKSFVLSFTEGLWGELEQTNVHAIALCPGPTKTEFFDRAGTDKIGGPMQTAPEVVRVAMKALDRRRPAPFVISGRTNWWGAFASRLAPRKSVIRLGRKIMQANRPQ</sequence>
<dbReference type="PRINTS" id="PR00080">
    <property type="entry name" value="SDRFAMILY"/>
</dbReference>
<dbReference type="GO" id="GO:0016020">
    <property type="term" value="C:membrane"/>
    <property type="evidence" value="ECO:0007669"/>
    <property type="project" value="TreeGrafter"/>
</dbReference>
<dbReference type="InterPro" id="IPR036291">
    <property type="entry name" value="NAD(P)-bd_dom_sf"/>
</dbReference>
<dbReference type="InterPro" id="IPR002347">
    <property type="entry name" value="SDR_fam"/>
</dbReference>
<dbReference type="PIRSF" id="PIRSF000126">
    <property type="entry name" value="11-beta-HSD1"/>
    <property type="match status" value="1"/>
</dbReference>
<accession>A0A6J6CWG6</accession>